<dbReference type="STRING" id="70667.A0A183TD15"/>
<dbReference type="OrthoDB" id="1594986at2759"/>
<dbReference type="WBParaSite" id="SSLN_0001490501-mRNA-1">
    <property type="protein sequence ID" value="SSLN_0001490501-mRNA-1"/>
    <property type="gene ID" value="SSLN_0001490501"/>
</dbReference>
<evidence type="ECO:0000313" key="4">
    <source>
        <dbReference type="WBParaSite" id="SSLN_0001490501-mRNA-1"/>
    </source>
</evidence>
<feature type="compositionally biased region" description="Polar residues" evidence="1">
    <location>
        <begin position="232"/>
        <end position="249"/>
    </location>
</feature>
<dbReference type="EMBL" id="UYSU01038896">
    <property type="protein sequence ID" value="VDM00749.1"/>
    <property type="molecule type" value="Genomic_DNA"/>
</dbReference>
<accession>A0A183TD15</accession>
<feature type="region of interest" description="Disordered" evidence="1">
    <location>
        <begin position="223"/>
        <end position="268"/>
    </location>
</feature>
<evidence type="ECO:0000313" key="2">
    <source>
        <dbReference type="EMBL" id="VDM00749.1"/>
    </source>
</evidence>
<reference evidence="4" key="1">
    <citation type="submission" date="2016-06" db="UniProtKB">
        <authorList>
            <consortium name="WormBaseParasite"/>
        </authorList>
    </citation>
    <scope>IDENTIFICATION</scope>
</reference>
<dbReference type="SUPFAM" id="SSF54277">
    <property type="entry name" value="CAD &amp; PB1 domains"/>
    <property type="match status" value="1"/>
</dbReference>
<dbReference type="AlphaFoldDB" id="A0A183TD15"/>
<protein>
    <submittedName>
        <fullName evidence="4">PB1 domain-containing protein</fullName>
    </submittedName>
</protein>
<evidence type="ECO:0000313" key="3">
    <source>
        <dbReference type="Proteomes" id="UP000275846"/>
    </source>
</evidence>
<evidence type="ECO:0000256" key="1">
    <source>
        <dbReference type="SAM" id="MobiDB-lite"/>
    </source>
</evidence>
<proteinExistence type="predicted"/>
<dbReference type="Proteomes" id="UP000275846">
    <property type="component" value="Unassembled WGS sequence"/>
</dbReference>
<name>A0A183TD15_SCHSO</name>
<organism evidence="4">
    <name type="scientific">Schistocephalus solidus</name>
    <name type="common">Tapeworm</name>
    <dbReference type="NCBI Taxonomy" id="70667"/>
    <lineage>
        <taxon>Eukaryota</taxon>
        <taxon>Metazoa</taxon>
        <taxon>Spiralia</taxon>
        <taxon>Lophotrochozoa</taxon>
        <taxon>Platyhelminthes</taxon>
        <taxon>Cestoda</taxon>
        <taxon>Eucestoda</taxon>
        <taxon>Diphyllobothriidea</taxon>
        <taxon>Diphyllobothriidae</taxon>
        <taxon>Schistocephalus</taxon>
    </lineage>
</organism>
<gene>
    <name evidence="2" type="ORF">SSLN_LOCUS14363</name>
</gene>
<keyword evidence="3" id="KW-1185">Reference proteome</keyword>
<feature type="region of interest" description="Disordered" evidence="1">
    <location>
        <begin position="147"/>
        <end position="170"/>
    </location>
</feature>
<reference evidence="2 3" key="2">
    <citation type="submission" date="2018-11" db="EMBL/GenBank/DDBJ databases">
        <authorList>
            <consortium name="Pathogen Informatics"/>
        </authorList>
    </citation>
    <scope>NUCLEOTIDE SEQUENCE [LARGE SCALE GENOMIC DNA]</scope>
    <source>
        <strain evidence="2 3">NST_G2</strain>
    </source>
</reference>
<sequence>MSQPIIVKAKYEKEIRILPVYTDELSFDELYLMVSRMFKGHIATDDDLILKYVDSDRPQEGIEHSLIDEPFKAEKNSITSIEGIVLVDELATVRSQLNNLIDRLSSFRPVNTISTKYIFFHRRALINLKLQKDVGIQETEKFATFPDSPATAVLPPSSKTQTPPPSQTSLFASNPALDAHFSEPEYKVADLHYIRRVLRANGYPRTFVYRCIRKHNERLASAPVHEERLGSRQPSPYTTQSWSCTQIGGNHQGPGHADERPSAKAENVGSHLPDLLQLRTTAPYKSFAPCAPITLSCDRL</sequence>